<feature type="region of interest" description="Disordered" evidence="1">
    <location>
        <begin position="15"/>
        <end position="41"/>
    </location>
</feature>
<dbReference type="AlphaFoldDB" id="A0A9K3M284"/>
<dbReference type="PANTHER" id="PTHR45856">
    <property type="entry name" value="ALPHA/BETA-HYDROLASES SUPERFAMILY PROTEIN"/>
    <property type="match status" value="1"/>
</dbReference>
<evidence type="ECO:0000313" key="4">
    <source>
        <dbReference type="Proteomes" id="UP000693970"/>
    </source>
</evidence>
<evidence type="ECO:0000259" key="2">
    <source>
        <dbReference type="Pfam" id="PF01764"/>
    </source>
</evidence>
<sequence length="419" mass="47332">MAMVEKVSIYEEFHLKTDDPSPTPDSKVSINGTNQKPRQGRLYSTKYSELPGGLRVDEMIYGVQMAHLSCTDDSENRLKGSGANTVKALEEIVGADDLRKPLSTLLKDHFNLNLDCWIDESGFRMGRAVDTQGFIASNEDTIVLSYRFSTTGLDWITNLSMTSSEWEPDRDEIIGHAGICSCVDGLFTKFCTSRGKPRVHTGFYNNFIYTIPMIRKHILEPLLRSDATPKKVYIVGCSLGAALATCAFCFVLQEMLPSLENPTFVNHKLINVTAGSPRVCDKLMQQTVMERMAKLKPLDRAVICRLVFNLDLVPHVPFRLGGFYHLDKLVYITNEGDVIINPQMTKYTQKFNEVKALFQSFTSKDKMDEEHATASKSETEKTPFEIECEKTPVPIKNHMPFWYLTRLRMLEAKVLAGEV</sequence>
<reference evidence="3" key="2">
    <citation type="submission" date="2021-04" db="EMBL/GenBank/DDBJ databases">
        <authorList>
            <person name="Podell S."/>
        </authorList>
    </citation>
    <scope>NUCLEOTIDE SEQUENCE</scope>
    <source>
        <strain evidence="3">Hildebrandi</strain>
    </source>
</reference>
<reference evidence="3" key="1">
    <citation type="journal article" date="2021" name="Sci. Rep.">
        <title>Diploid genomic architecture of Nitzschia inconspicua, an elite biomass production diatom.</title>
        <authorList>
            <person name="Oliver A."/>
            <person name="Podell S."/>
            <person name="Pinowska A."/>
            <person name="Traller J.C."/>
            <person name="Smith S.R."/>
            <person name="McClure R."/>
            <person name="Beliaev A."/>
            <person name="Bohutskyi P."/>
            <person name="Hill E.A."/>
            <person name="Rabines A."/>
            <person name="Zheng H."/>
            <person name="Allen L.Z."/>
            <person name="Kuo A."/>
            <person name="Grigoriev I.V."/>
            <person name="Allen A.E."/>
            <person name="Hazlebeck D."/>
            <person name="Allen E.E."/>
        </authorList>
    </citation>
    <scope>NUCLEOTIDE SEQUENCE</scope>
    <source>
        <strain evidence="3">Hildebrandi</strain>
    </source>
</reference>
<name>A0A9K3M284_9STRA</name>
<dbReference type="EMBL" id="JAGRRH010000003">
    <property type="protein sequence ID" value="KAG7372045.1"/>
    <property type="molecule type" value="Genomic_DNA"/>
</dbReference>
<dbReference type="PANTHER" id="PTHR45856:SF24">
    <property type="entry name" value="FUNGAL LIPASE-LIKE DOMAIN-CONTAINING PROTEIN"/>
    <property type="match status" value="1"/>
</dbReference>
<comment type="caution">
    <text evidence="3">The sequence shown here is derived from an EMBL/GenBank/DDBJ whole genome shotgun (WGS) entry which is preliminary data.</text>
</comment>
<keyword evidence="4" id="KW-1185">Reference proteome</keyword>
<dbReference type="InterPro" id="IPR051218">
    <property type="entry name" value="Sec_MonoDiacylglyc_Lipase"/>
</dbReference>
<protein>
    <submittedName>
        <fullName evidence="3">Lipase class 3</fullName>
    </submittedName>
</protein>
<dbReference type="GO" id="GO:0006629">
    <property type="term" value="P:lipid metabolic process"/>
    <property type="evidence" value="ECO:0007669"/>
    <property type="project" value="InterPro"/>
</dbReference>
<dbReference type="Pfam" id="PF01764">
    <property type="entry name" value="Lipase_3"/>
    <property type="match status" value="1"/>
</dbReference>
<feature type="compositionally biased region" description="Polar residues" evidence="1">
    <location>
        <begin position="24"/>
        <end position="37"/>
    </location>
</feature>
<gene>
    <name evidence="3" type="ORF">IV203_018188</name>
</gene>
<dbReference type="Proteomes" id="UP000693970">
    <property type="component" value="Unassembled WGS sequence"/>
</dbReference>
<evidence type="ECO:0000313" key="3">
    <source>
        <dbReference type="EMBL" id="KAG7372045.1"/>
    </source>
</evidence>
<feature type="domain" description="Fungal lipase-type" evidence="2">
    <location>
        <begin position="143"/>
        <end position="319"/>
    </location>
</feature>
<dbReference type="CDD" id="cd00519">
    <property type="entry name" value="Lipase_3"/>
    <property type="match status" value="1"/>
</dbReference>
<evidence type="ECO:0000256" key="1">
    <source>
        <dbReference type="SAM" id="MobiDB-lite"/>
    </source>
</evidence>
<dbReference type="InterPro" id="IPR002921">
    <property type="entry name" value="Fungal_lipase-type"/>
</dbReference>
<proteinExistence type="predicted"/>
<dbReference type="OrthoDB" id="426718at2759"/>
<organism evidence="3 4">
    <name type="scientific">Nitzschia inconspicua</name>
    <dbReference type="NCBI Taxonomy" id="303405"/>
    <lineage>
        <taxon>Eukaryota</taxon>
        <taxon>Sar</taxon>
        <taxon>Stramenopiles</taxon>
        <taxon>Ochrophyta</taxon>
        <taxon>Bacillariophyta</taxon>
        <taxon>Bacillariophyceae</taxon>
        <taxon>Bacillariophycidae</taxon>
        <taxon>Bacillariales</taxon>
        <taxon>Bacillariaceae</taxon>
        <taxon>Nitzschia</taxon>
    </lineage>
</organism>
<accession>A0A9K3M284</accession>